<dbReference type="RefSeq" id="WP_073092092.1">
    <property type="nucleotide sequence ID" value="NZ_FQWY01000021.1"/>
</dbReference>
<proteinExistence type="predicted"/>
<dbReference type="Gene3D" id="2.20.28.10">
    <property type="match status" value="1"/>
</dbReference>
<keyword evidence="3" id="KW-0249">Electron transport</keyword>
<feature type="domain" description="Rubredoxin-like" evidence="4">
    <location>
        <begin position="132"/>
        <end position="165"/>
    </location>
</feature>
<dbReference type="InterPro" id="IPR052753">
    <property type="entry name" value="Rbr2/Nigerythrin"/>
</dbReference>
<evidence type="ECO:0000259" key="5">
    <source>
        <dbReference type="PROSITE" id="PS50905"/>
    </source>
</evidence>
<evidence type="ECO:0000256" key="1">
    <source>
        <dbReference type="ARBA" id="ARBA00001965"/>
    </source>
</evidence>
<dbReference type="OrthoDB" id="9799749at2"/>
<dbReference type="InterPro" id="IPR003251">
    <property type="entry name" value="Rr_diiron-bd_dom"/>
</dbReference>
<evidence type="ECO:0000313" key="6">
    <source>
        <dbReference type="EMBL" id="SHG98983.1"/>
    </source>
</evidence>
<name>A0A1M5PCK7_9FIRM</name>
<accession>A0A1M5PCK7</accession>
<dbReference type="Gene3D" id="1.20.1260.10">
    <property type="match status" value="1"/>
</dbReference>
<dbReference type="InterPro" id="IPR048574">
    <property type="entry name" value="RUBY_RBDX"/>
</dbReference>
<dbReference type="InterPro" id="IPR024934">
    <property type="entry name" value="Rubredoxin-like_dom"/>
</dbReference>
<evidence type="ECO:0000256" key="2">
    <source>
        <dbReference type="ARBA" id="ARBA00022448"/>
    </source>
</evidence>
<evidence type="ECO:0000259" key="4">
    <source>
        <dbReference type="PROSITE" id="PS50903"/>
    </source>
</evidence>
<organism evidence="6 7">
    <name type="scientific">Thermosyntropha lipolytica DSM 11003</name>
    <dbReference type="NCBI Taxonomy" id="1123382"/>
    <lineage>
        <taxon>Bacteria</taxon>
        <taxon>Bacillati</taxon>
        <taxon>Bacillota</taxon>
        <taxon>Clostridia</taxon>
        <taxon>Eubacteriales</taxon>
        <taxon>Syntrophomonadaceae</taxon>
        <taxon>Thermosyntropha</taxon>
    </lineage>
</organism>
<dbReference type="InterPro" id="IPR009040">
    <property type="entry name" value="Ferritin-like_diiron"/>
</dbReference>
<dbReference type="PROSITE" id="PS50905">
    <property type="entry name" value="FERRITIN_LIKE"/>
    <property type="match status" value="1"/>
</dbReference>
<dbReference type="PROSITE" id="PS50903">
    <property type="entry name" value="RUBREDOXIN_LIKE"/>
    <property type="match status" value="1"/>
</dbReference>
<dbReference type="EMBL" id="FQWY01000021">
    <property type="protein sequence ID" value="SHG98983.1"/>
    <property type="molecule type" value="Genomic_DNA"/>
</dbReference>
<dbReference type="CDD" id="cd01041">
    <property type="entry name" value="Rubrerythrin"/>
    <property type="match status" value="1"/>
</dbReference>
<dbReference type="STRING" id="1123382.SAMN02745221_01429"/>
<dbReference type="Pfam" id="PF21349">
    <property type="entry name" value="RUBY_RBDX"/>
    <property type="match status" value="1"/>
</dbReference>
<dbReference type="InterPro" id="IPR012347">
    <property type="entry name" value="Ferritin-like"/>
</dbReference>
<dbReference type="GO" id="GO:0005506">
    <property type="term" value="F:iron ion binding"/>
    <property type="evidence" value="ECO:0007669"/>
    <property type="project" value="InterPro"/>
</dbReference>
<keyword evidence="7" id="KW-1185">Reference proteome</keyword>
<dbReference type="GO" id="GO:0016491">
    <property type="term" value="F:oxidoreductase activity"/>
    <property type="evidence" value="ECO:0007669"/>
    <property type="project" value="InterPro"/>
</dbReference>
<dbReference type="Pfam" id="PF02915">
    <property type="entry name" value="Rubrerythrin"/>
    <property type="match status" value="1"/>
</dbReference>
<keyword evidence="2" id="KW-0813">Transport</keyword>
<dbReference type="PANTHER" id="PTHR33746">
    <property type="entry name" value="RUBRERYTHRIN"/>
    <property type="match status" value="1"/>
</dbReference>
<feature type="domain" description="Ferritin-like diiron" evidence="5">
    <location>
        <begin position="1"/>
        <end position="127"/>
    </location>
</feature>
<gene>
    <name evidence="6" type="ORF">SAMN02745221_01429</name>
</gene>
<dbReference type="InterPro" id="IPR009078">
    <property type="entry name" value="Ferritin-like_SF"/>
</dbReference>
<dbReference type="SUPFAM" id="SSF57802">
    <property type="entry name" value="Rubredoxin-like"/>
    <property type="match status" value="1"/>
</dbReference>
<comment type="cofactor">
    <cofactor evidence="1">
        <name>Fe(3+)</name>
        <dbReference type="ChEBI" id="CHEBI:29034"/>
    </cofactor>
</comment>
<evidence type="ECO:0000256" key="3">
    <source>
        <dbReference type="ARBA" id="ARBA00022982"/>
    </source>
</evidence>
<dbReference type="AlphaFoldDB" id="A0A1M5PCK7"/>
<sequence length="165" mass="18437">MKSQENLKASFAGESQANRKYTAFAEKAEKEGFPKVARLFRAVAEAETIHALRQLQVMGGVKDTKENLKTALEGETYEFTVMYPEFIKEAEKEDAKEAKIAFHFANEAEKEHGKLFEKALNALEEGSDFPAEGFALCPVCGYVAENEAPDKCPICNTPGEKFRKF</sequence>
<dbReference type="PANTHER" id="PTHR33746:SF4">
    <property type="entry name" value="RUBRERYTHRIN"/>
    <property type="match status" value="1"/>
</dbReference>
<reference evidence="7" key="1">
    <citation type="submission" date="2016-11" db="EMBL/GenBank/DDBJ databases">
        <authorList>
            <person name="Varghese N."/>
            <person name="Submissions S."/>
        </authorList>
    </citation>
    <scope>NUCLEOTIDE SEQUENCE [LARGE SCALE GENOMIC DNA]</scope>
    <source>
        <strain evidence="7">DSM 11003</strain>
    </source>
</reference>
<protein>
    <submittedName>
        <fullName evidence="6">Rubrerythrin</fullName>
    </submittedName>
</protein>
<dbReference type="Proteomes" id="UP000242329">
    <property type="component" value="Unassembled WGS sequence"/>
</dbReference>
<dbReference type="SUPFAM" id="SSF47240">
    <property type="entry name" value="Ferritin-like"/>
    <property type="match status" value="1"/>
</dbReference>
<dbReference type="CDD" id="cd00729">
    <property type="entry name" value="rubredoxin_SM"/>
    <property type="match status" value="1"/>
</dbReference>
<evidence type="ECO:0000313" key="7">
    <source>
        <dbReference type="Proteomes" id="UP000242329"/>
    </source>
</evidence>